<comment type="subunit">
    <text evidence="8">Component of the mitochondrial ribosome small subunit (28S) which comprises a 12S rRNA and about 30 distinct proteins.</text>
</comment>
<dbReference type="GO" id="GO:0003735">
    <property type="term" value="F:structural constituent of ribosome"/>
    <property type="evidence" value="ECO:0007669"/>
    <property type="project" value="UniProtKB-UniRule"/>
</dbReference>
<accession>A0A1B6FFS3</accession>
<evidence type="ECO:0000259" key="11">
    <source>
        <dbReference type="PROSITE" id="PS50881"/>
    </source>
</evidence>
<dbReference type="Pfam" id="PF03719">
    <property type="entry name" value="Ribosomal_S5_C"/>
    <property type="match status" value="1"/>
</dbReference>
<dbReference type="InterPro" id="IPR000851">
    <property type="entry name" value="Ribosomal_uS5"/>
</dbReference>
<evidence type="ECO:0000256" key="5">
    <source>
        <dbReference type="ARBA" id="ARBA00023274"/>
    </source>
</evidence>
<dbReference type="InterPro" id="IPR013810">
    <property type="entry name" value="Ribosomal_uS5_N"/>
</dbReference>
<dbReference type="Pfam" id="PF21251">
    <property type="entry name" value="Ribosomal_uS5m_N"/>
    <property type="match status" value="1"/>
</dbReference>
<dbReference type="GO" id="GO:0003723">
    <property type="term" value="F:RNA binding"/>
    <property type="evidence" value="ECO:0007669"/>
    <property type="project" value="InterPro"/>
</dbReference>
<dbReference type="GO" id="GO:0005743">
    <property type="term" value="C:mitochondrial inner membrane"/>
    <property type="evidence" value="ECO:0007669"/>
    <property type="project" value="UniProtKB-ARBA"/>
</dbReference>
<dbReference type="InterPro" id="IPR014721">
    <property type="entry name" value="Ribsml_uS5_D2-typ_fold_subgr"/>
</dbReference>
<dbReference type="FunFam" id="3.30.160.20:FF:000022">
    <property type="entry name" value="28S ribosomal protein S5, mitochondrial"/>
    <property type="match status" value="1"/>
</dbReference>
<dbReference type="PROSITE" id="PS50881">
    <property type="entry name" value="S5_DSRBD"/>
    <property type="match status" value="1"/>
</dbReference>
<proteinExistence type="inferred from homology"/>
<dbReference type="InterPro" id="IPR048584">
    <property type="entry name" value="Ribosomal_uS5m_N"/>
</dbReference>
<dbReference type="InterPro" id="IPR005324">
    <property type="entry name" value="Ribosomal_uS5_C"/>
</dbReference>
<name>A0A1B6FFS3_9HEMI</name>
<keyword evidence="5 9" id="KW-0687">Ribonucleoprotein</keyword>
<evidence type="ECO:0000256" key="7">
    <source>
        <dbReference type="ARBA" id="ARBA00041606"/>
    </source>
</evidence>
<evidence type="ECO:0000256" key="4">
    <source>
        <dbReference type="ARBA" id="ARBA00023128"/>
    </source>
</evidence>
<evidence type="ECO:0000256" key="9">
    <source>
        <dbReference type="PROSITE-ProRule" id="PRU00268"/>
    </source>
</evidence>
<evidence type="ECO:0000256" key="3">
    <source>
        <dbReference type="ARBA" id="ARBA00022980"/>
    </source>
</evidence>
<protein>
    <recommendedName>
        <fullName evidence="6">Small ribosomal subunit protein uS5m</fullName>
    </recommendedName>
    <alternativeName>
        <fullName evidence="7">28S ribosomal protein S5, mitochondrial</fullName>
    </alternativeName>
</protein>
<evidence type="ECO:0000256" key="6">
    <source>
        <dbReference type="ARBA" id="ARBA00039335"/>
    </source>
</evidence>
<dbReference type="GO" id="GO:0005763">
    <property type="term" value="C:mitochondrial small ribosomal subunit"/>
    <property type="evidence" value="ECO:0007669"/>
    <property type="project" value="UniProtKB-ARBA"/>
</dbReference>
<dbReference type="Gene3D" id="3.30.160.20">
    <property type="match status" value="1"/>
</dbReference>
<dbReference type="SUPFAM" id="SSF54768">
    <property type="entry name" value="dsRNA-binding domain-like"/>
    <property type="match status" value="1"/>
</dbReference>
<dbReference type="InterPro" id="IPR020568">
    <property type="entry name" value="Ribosomal_Su5_D2-typ_SF"/>
</dbReference>
<dbReference type="GO" id="GO:0006412">
    <property type="term" value="P:translation"/>
    <property type="evidence" value="ECO:0007669"/>
    <property type="project" value="InterPro"/>
</dbReference>
<organism evidence="12">
    <name type="scientific">Cuerna arida</name>
    <dbReference type="NCBI Taxonomy" id="1464854"/>
    <lineage>
        <taxon>Eukaryota</taxon>
        <taxon>Metazoa</taxon>
        <taxon>Ecdysozoa</taxon>
        <taxon>Arthropoda</taxon>
        <taxon>Hexapoda</taxon>
        <taxon>Insecta</taxon>
        <taxon>Pterygota</taxon>
        <taxon>Neoptera</taxon>
        <taxon>Paraneoptera</taxon>
        <taxon>Hemiptera</taxon>
        <taxon>Auchenorrhyncha</taxon>
        <taxon>Membracoidea</taxon>
        <taxon>Cicadellidae</taxon>
        <taxon>Cicadellinae</taxon>
        <taxon>Proconiini</taxon>
        <taxon>Cuerna</taxon>
    </lineage>
</organism>
<evidence type="ECO:0000256" key="8">
    <source>
        <dbReference type="ARBA" id="ARBA00062683"/>
    </source>
</evidence>
<evidence type="ECO:0000256" key="10">
    <source>
        <dbReference type="RuleBase" id="RU003823"/>
    </source>
</evidence>
<dbReference type="SUPFAM" id="SSF54211">
    <property type="entry name" value="Ribosomal protein S5 domain 2-like"/>
    <property type="match status" value="1"/>
</dbReference>
<sequence>MISIVGRVIRNNNFSGLQIKNLTECISALALTAAPSVASTHYQIRPATTSFFNKLPAEQIWKGVTSVSNAGRKRGRASGGRKKIAKNLNRGQVIGVGKANILWPGLNAPVIRGKELVKQQKLPEDPDREAKLIKIRSEMGVFRPLKLSPIERGWSGAKVPGRSIGPPDPVGEDNFEGFDTRVIEYKSVFNMTGNLGRKRRISAFVVTGNGQGMAGFALGKAIEGRVAMTTAKNRAGQKLIFIERYNDHTVLHDFFTQFGSTKIFVKKMPEGYGLKCHRAIKTMCEVIGIKDLHAKVEGPTNVQHIVKAFFLGLLQQKTHEQLAEETGLHLVEFRKENLDCPVVMASPQNVREDLRDTPDFLQYVMDNRVVLERKKWPPFFAEYPGHKKYLWNCEKRRTHHKSKLHMMAEYGSVRSFLSEKHPECAIDYHIKTRNKAKEEEQQ</sequence>
<feature type="domain" description="S5 DRBM" evidence="11">
    <location>
        <begin position="178"/>
        <end position="242"/>
    </location>
</feature>
<keyword evidence="4" id="KW-0496">Mitochondrion</keyword>
<dbReference type="FunFam" id="3.30.230.10:FF:000002">
    <property type="entry name" value="30S ribosomal protein S5"/>
    <property type="match status" value="1"/>
</dbReference>
<comment type="similarity">
    <text evidence="2 10">Belongs to the universal ribosomal protein uS5 family.</text>
</comment>
<evidence type="ECO:0000256" key="1">
    <source>
        <dbReference type="ARBA" id="ARBA00004173"/>
    </source>
</evidence>
<evidence type="ECO:0000256" key="2">
    <source>
        <dbReference type="ARBA" id="ARBA00008945"/>
    </source>
</evidence>
<dbReference type="EMBL" id="GECZ01020718">
    <property type="protein sequence ID" value="JAS49051.1"/>
    <property type="molecule type" value="Transcribed_RNA"/>
</dbReference>
<dbReference type="Pfam" id="PF00333">
    <property type="entry name" value="Ribosomal_S5"/>
    <property type="match status" value="1"/>
</dbReference>
<gene>
    <name evidence="12" type="ORF">g.23737</name>
</gene>
<evidence type="ECO:0000313" key="12">
    <source>
        <dbReference type="EMBL" id="JAS49051.1"/>
    </source>
</evidence>
<keyword evidence="3 9" id="KW-0689">Ribosomal protein</keyword>
<dbReference type="AlphaFoldDB" id="A0A1B6FFS3"/>
<comment type="subcellular location">
    <subcellularLocation>
        <location evidence="1">Mitochondrion</location>
    </subcellularLocation>
</comment>
<reference evidence="12" key="1">
    <citation type="submission" date="2015-11" db="EMBL/GenBank/DDBJ databases">
        <title>De novo transcriptome assembly of four potential Pierce s Disease insect vectors from Arizona vineyards.</title>
        <authorList>
            <person name="Tassone E.E."/>
        </authorList>
    </citation>
    <scope>NUCLEOTIDE SEQUENCE</scope>
</reference>
<dbReference type="Gene3D" id="3.30.230.10">
    <property type="match status" value="1"/>
</dbReference>
<dbReference type="PANTHER" id="PTHR48277:SF1">
    <property type="entry name" value="MITOCHONDRIAL RIBOSOMAL PROTEIN S5"/>
    <property type="match status" value="1"/>
</dbReference>
<dbReference type="PANTHER" id="PTHR48277">
    <property type="entry name" value="MITOCHONDRIAL RIBOSOMAL PROTEIN S5"/>
    <property type="match status" value="1"/>
</dbReference>